<gene>
    <name evidence="2" type="ORF">PAECIP111894_04988</name>
</gene>
<comment type="caution">
    <text evidence="2">The sequence shown here is derived from an EMBL/GenBank/DDBJ whole genome shotgun (WGS) entry which is preliminary data.</text>
</comment>
<keyword evidence="3" id="KW-1185">Reference proteome</keyword>
<sequence length="82" mass="9646">MSKDGRIPDDEAYENSLAWLVEKAKLLDDPLTLAAEERQKLQRTYDFVEQRIHEYKRGQMLLTDPVRIKLYKAAGVAYQEFK</sequence>
<feature type="coiled-coil region" evidence="1">
    <location>
        <begin position="31"/>
        <end position="58"/>
    </location>
</feature>
<evidence type="ECO:0000313" key="3">
    <source>
        <dbReference type="Proteomes" id="UP000838749"/>
    </source>
</evidence>
<reference evidence="2" key="1">
    <citation type="submission" date="2021-12" db="EMBL/GenBank/DDBJ databases">
        <authorList>
            <person name="Criscuolo A."/>
        </authorList>
    </citation>
    <scope>NUCLEOTIDE SEQUENCE</scope>
    <source>
        <strain evidence="2">CIP111894</strain>
    </source>
</reference>
<protein>
    <submittedName>
        <fullName evidence="2">Uncharacterized protein</fullName>
    </submittedName>
</protein>
<accession>A0ABM9BKZ9</accession>
<organism evidence="2 3">
    <name type="scientific">Paenibacillus pseudetheri</name>
    <dbReference type="NCBI Taxonomy" id="2897682"/>
    <lineage>
        <taxon>Bacteria</taxon>
        <taxon>Bacillati</taxon>
        <taxon>Bacillota</taxon>
        <taxon>Bacilli</taxon>
        <taxon>Bacillales</taxon>
        <taxon>Paenibacillaceae</taxon>
        <taxon>Paenibacillus</taxon>
    </lineage>
</organism>
<evidence type="ECO:0000256" key="1">
    <source>
        <dbReference type="SAM" id="Coils"/>
    </source>
</evidence>
<dbReference type="RefSeq" id="WP_234540660.1">
    <property type="nucleotide sequence ID" value="NZ_CAKMAB010000040.1"/>
</dbReference>
<dbReference type="EMBL" id="CAKMAB010000040">
    <property type="protein sequence ID" value="CAH1058802.1"/>
    <property type="molecule type" value="Genomic_DNA"/>
</dbReference>
<keyword evidence="1" id="KW-0175">Coiled coil</keyword>
<name>A0ABM9BKZ9_9BACL</name>
<dbReference type="Proteomes" id="UP000838749">
    <property type="component" value="Unassembled WGS sequence"/>
</dbReference>
<evidence type="ECO:0000313" key="2">
    <source>
        <dbReference type="EMBL" id="CAH1058802.1"/>
    </source>
</evidence>
<proteinExistence type="predicted"/>